<dbReference type="Gene3D" id="3.20.20.70">
    <property type="entry name" value="Aldolase class I"/>
    <property type="match status" value="1"/>
</dbReference>
<dbReference type="Pfam" id="PF04055">
    <property type="entry name" value="Radical_SAM"/>
    <property type="match status" value="1"/>
</dbReference>
<evidence type="ECO:0000256" key="3">
    <source>
        <dbReference type="ARBA" id="ARBA00022691"/>
    </source>
</evidence>
<reference evidence="9" key="1">
    <citation type="journal article" date="2021" name="PeerJ">
        <title>Extensive microbial diversity within the chicken gut microbiome revealed by metagenomics and culture.</title>
        <authorList>
            <person name="Gilroy R."/>
            <person name="Ravi A."/>
            <person name="Getino M."/>
            <person name="Pursley I."/>
            <person name="Horton D.L."/>
            <person name="Alikhan N.F."/>
            <person name="Baker D."/>
            <person name="Gharbi K."/>
            <person name="Hall N."/>
            <person name="Watson M."/>
            <person name="Adriaenssens E.M."/>
            <person name="Foster-Nyarko E."/>
            <person name="Jarju S."/>
            <person name="Secka A."/>
            <person name="Antonio M."/>
            <person name="Oren A."/>
            <person name="Chaudhuri R.R."/>
            <person name="La Ragione R."/>
            <person name="Hildebrand F."/>
            <person name="Pallen M.J."/>
        </authorList>
    </citation>
    <scope>NUCLEOTIDE SEQUENCE</scope>
    <source>
        <strain evidence="9">ChiGjej4B4-18154</strain>
    </source>
</reference>
<dbReference type="GO" id="GO:0051539">
    <property type="term" value="F:4 iron, 4 sulfur cluster binding"/>
    <property type="evidence" value="ECO:0007669"/>
    <property type="project" value="UniProtKB-KW"/>
</dbReference>
<dbReference type="Proteomes" id="UP000824035">
    <property type="component" value="Unassembled WGS sequence"/>
</dbReference>
<proteinExistence type="inferred from homology"/>
<dbReference type="InterPro" id="IPR007197">
    <property type="entry name" value="rSAM"/>
</dbReference>
<comment type="similarity">
    <text evidence="7">Belongs to the radical SAM superfamily. Anaerobic sulfatase-maturating enzyme family.</text>
</comment>
<dbReference type="NCBIfam" id="TIGR04085">
    <property type="entry name" value="rSAM_more_4Fe4S"/>
    <property type="match status" value="1"/>
</dbReference>
<evidence type="ECO:0000313" key="10">
    <source>
        <dbReference type="Proteomes" id="UP000824035"/>
    </source>
</evidence>
<dbReference type="PROSITE" id="PS51918">
    <property type="entry name" value="RADICAL_SAM"/>
    <property type="match status" value="1"/>
</dbReference>
<dbReference type="PANTHER" id="PTHR43273:SF3">
    <property type="entry name" value="ANAEROBIC SULFATASE-MATURATING ENZYME HOMOLOG ASLB-RELATED"/>
    <property type="match status" value="1"/>
</dbReference>
<dbReference type="CDD" id="cd21120">
    <property type="entry name" value="SPASM_anSME"/>
    <property type="match status" value="1"/>
</dbReference>
<dbReference type="InterPro" id="IPR023867">
    <property type="entry name" value="Sulphatase_maturase_rSAM"/>
</dbReference>
<feature type="domain" description="Radical SAM core" evidence="8">
    <location>
        <begin position="1"/>
        <end position="222"/>
    </location>
</feature>
<dbReference type="InterPro" id="IPR058240">
    <property type="entry name" value="rSAM_sf"/>
</dbReference>
<keyword evidence="3" id="KW-0949">S-adenosyl-L-methionine</keyword>
<evidence type="ECO:0000256" key="6">
    <source>
        <dbReference type="ARBA" id="ARBA00023014"/>
    </source>
</evidence>
<accession>A0A9D2IZT4</accession>
<keyword evidence="4" id="KW-0479">Metal-binding</keyword>
<keyword evidence="2" id="KW-0004">4Fe-4S</keyword>
<sequence length="355" mass="40834">MRCRYCFYADEAACREQGQRGIMTRKTAEAAIQKALAHAEDMCSFMFQGGEPTLAGLEFFRSFVETVDKENTRGVPVSYAFQTNGLALDDEWIDFFAQNHFLVGVSLDGTAQVHDLLRPRADGTASHARVTENLERMLAAGVECNALTVVTKQLARNIEQTYRFFAEKGIMYQQYIPCMDPLGTARGRQDYSLTPREYAKFLHRLFCLWKEDLDRGRYVSIRHFNNWISILLGYPPESCSMRGQCSVQYVLEADGSVYPCDFYCLDQWKLGNILTEDFAQLDAKRKDLRFVEQSLPVPEECRRCPWYALCRNGCPRDRVAGPGDEAKNYFCEAHREFFGRHIRDLEQAARRFAAR</sequence>
<dbReference type="InterPro" id="IPR023885">
    <property type="entry name" value="4Fe4S-binding_SPASM_dom"/>
</dbReference>
<dbReference type="AlphaFoldDB" id="A0A9D2IZT4"/>
<dbReference type="PANTHER" id="PTHR43273">
    <property type="entry name" value="ANAEROBIC SULFATASE-MATURATING ENZYME HOMOLOG ASLB-RELATED"/>
    <property type="match status" value="1"/>
</dbReference>
<evidence type="ECO:0000256" key="4">
    <source>
        <dbReference type="ARBA" id="ARBA00022723"/>
    </source>
</evidence>
<comment type="caution">
    <text evidence="9">The sequence shown here is derived from an EMBL/GenBank/DDBJ whole genome shotgun (WGS) entry which is preliminary data.</text>
</comment>
<reference evidence="9" key="2">
    <citation type="submission" date="2021-04" db="EMBL/GenBank/DDBJ databases">
        <authorList>
            <person name="Gilroy R."/>
        </authorList>
    </citation>
    <scope>NUCLEOTIDE SEQUENCE</scope>
    <source>
        <strain evidence="9">ChiGjej4B4-18154</strain>
    </source>
</reference>
<dbReference type="GO" id="GO:0016491">
    <property type="term" value="F:oxidoreductase activity"/>
    <property type="evidence" value="ECO:0007669"/>
    <property type="project" value="InterPro"/>
</dbReference>
<dbReference type="InterPro" id="IPR013785">
    <property type="entry name" value="Aldolase_TIM"/>
</dbReference>
<dbReference type="EMBL" id="DXBV01000068">
    <property type="protein sequence ID" value="HIZ30982.1"/>
    <property type="molecule type" value="Genomic_DNA"/>
</dbReference>
<dbReference type="SUPFAM" id="SSF102114">
    <property type="entry name" value="Radical SAM enzymes"/>
    <property type="match status" value="1"/>
</dbReference>
<name>A0A9D2IZT4_9FIRM</name>
<evidence type="ECO:0000256" key="2">
    <source>
        <dbReference type="ARBA" id="ARBA00022485"/>
    </source>
</evidence>
<comment type="cofactor">
    <cofactor evidence="1">
        <name>[4Fe-4S] cluster</name>
        <dbReference type="ChEBI" id="CHEBI:49883"/>
    </cofactor>
</comment>
<evidence type="ECO:0000313" key="9">
    <source>
        <dbReference type="EMBL" id="HIZ30982.1"/>
    </source>
</evidence>
<protein>
    <submittedName>
        <fullName evidence="9">SPASM domain-containing protein</fullName>
    </submittedName>
</protein>
<keyword evidence="5" id="KW-0408">Iron</keyword>
<dbReference type="InterPro" id="IPR047207">
    <property type="entry name" value="SPASM_anSME"/>
</dbReference>
<dbReference type="GO" id="GO:0046872">
    <property type="term" value="F:metal ion binding"/>
    <property type="evidence" value="ECO:0007669"/>
    <property type="project" value="UniProtKB-KW"/>
</dbReference>
<evidence type="ECO:0000256" key="1">
    <source>
        <dbReference type="ARBA" id="ARBA00001966"/>
    </source>
</evidence>
<organism evidence="9 10">
    <name type="scientific">Candidatus Allofournierella merdipullorum</name>
    <dbReference type="NCBI Taxonomy" id="2838595"/>
    <lineage>
        <taxon>Bacteria</taxon>
        <taxon>Bacillati</taxon>
        <taxon>Bacillota</taxon>
        <taxon>Clostridia</taxon>
        <taxon>Eubacteriales</taxon>
        <taxon>Oscillospiraceae</taxon>
        <taxon>Allofournierella</taxon>
    </lineage>
</organism>
<evidence type="ECO:0000256" key="5">
    <source>
        <dbReference type="ARBA" id="ARBA00023004"/>
    </source>
</evidence>
<evidence type="ECO:0000259" key="8">
    <source>
        <dbReference type="PROSITE" id="PS51918"/>
    </source>
</evidence>
<dbReference type="Pfam" id="PF13186">
    <property type="entry name" value="SPASM"/>
    <property type="match status" value="1"/>
</dbReference>
<evidence type="ECO:0000256" key="7">
    <source>
        <dbReference type="ARBA" id="ARBA00023601"/>
    </source>
</evidence>
<keyword evidence="6" id="KW-0411">Iron-sulfur</keyword>
<gene>
    <name evidence="9" type="ORF">H9813_07135</name>
</gene>